<dbReference type="Gramene" id="TraesROB_scaffold_052815_01G000200.1">
    <property type="protein sequence ID" value="TraesROB_scaffold_052815_01G000200.1"/>
    <property type="gene ID" value="TraesROB_scaffold_052815_01G000200"/>
</dbReference>
<dbReference type="GO" id="GO:0034220">
    <property type="term" value="P:monoatomic ion transmembrane transport"/>
    <property type="evidence" value="ECO:0007669"/>
    <property type="project" value="UniProtKB-KW"/>
</dbReference>
<feature type="transmembrane region" description="Helical" evidence="9">
    <location>
        <begin position="90"/>
        <end position="107"/>
    </location>
</feature>
<keyword evidence="8" id="KW-0407">Ion channel</keyword>
<gene>
    <name evidence="10" type="primary">LOC123150021</name>
</gene>
<keyword evidence="5 9" id="KW-1133">Transmembrane helix</keyword>
<evidence type="ECO:0000256" key="8">
    <source>
        <dbReference type="ARBA" id="ARBA00023303"/>
    </source>
</evidence>
<reference evidence="10" key="2">
    <citation type="submission" date="2018-10" db="UniProtKB">
        <authorList>
            <consortium name="EnsemblPlants"/>
        </authorList>
    </citation>
    <scope>IDENTIFICATION</scope>
</reference>
<dbReference type="Gramene" id="TraesCS7A02G208700.1">
    <property type="protein sequence ID" value="TraesCS7A02G208700.1"/>
    <property type="gene ID" value="TraesCS7A02G208700"/>
</dbReference>
<evidence type="ECO:0008006" key="12">
    <source>
        <dbReference type="Google" id="ProtNLM"/>
    </source>
</evidence>
<dbReference type="Pfam" id="PF11744">
    <property type="entry name" value="ALMT"/>
    <property type="match status" value="1"/>
</dbReference>
<keyword evidence="3" id="KW-0813">Transport</keyword>
<dbReference type="InterPro" id="IPR020966">
    <property type="entry name" value="ALMT"/>
</dbReference>
<evidence type="ECO:0000256" key="7">
    <source>
        <dbReference type="ARBA" id="ARBA00023136"/>
    </source>
</evidence>
<evidence type="ECO:0000256" key="6">
    <source>
        <dbReference type="ARBA" id="ARBA00023065"/>
    </source>
</evidence>
<comment type="similarity">
    <text evidence="2">Belongs to the aromatic acid exporter (TC 2.A.85) family.</text>
</comment>
<evidence type="ECO:0000313" key="11">
    <source>
        <dbReference type="Proteomes" id="UP000019116"/>
    </source>
</evidence>
<organism evidence="10">
    <name type="scientific">Triticum aestivum</name>
    <name type="common">Wheat</name>
    <dbReference type="NCBI Taxonomy" id="4565"/>
    <lineage>
        <taxon>Eukaryota</taxon>
        <taxon>Viridiplantae</taxon>
        <taxon>Streptophyta</taxon>
        <taxon>Embryophyta</taxon>
        <taxon>Tracheophyta</taxon>
        <taxon>Spermatophyta</taxon>
        <taxon>Magnoliopsida</taxon>
        <taxon>Liliopsida</taxon>
        <taxon>Poales</taxon>
        <taxon>Poaceae</taxon>
        <taxon>BOP clade</taxon>
        <taxon>Pooideae</taxon>
        <taxon>Triticodae</taxon>
        <taxon>Triticeae</taxon>
        <taxon>Triticinae</taxon>
        <taxon>Triticum</taxon>
    </lineage>
</organism>
<dbReference type="OrthoDB" id="68611at2759"/>
<keyword evidence="6" id="KW-0406">Ion transport</keyword>
<dbReference type="Proteomes" id="UP000019116">
    <property type="component" value="Chromosome 7A"/>
</dbReference>
<feature type="transmembrane region" description="Helical" evidence="9">
    <location>
        <begin position="113"/>
        <end position="132"/>
    </location>
</feature>
<accession>A0A3B6RGJ8</accession>
<feature type="transmembrane region" description="Helical" evidence="9">
    <location>
        <begin position="163"/>
        <end position="184"/>
    </location>
</feature>
<sequence>MAAGAAGVPPAQLGSLWSTLEDQRGARGDVPLLSSAWSLPGSQAGGGDGGPKQGLLRRAGAAVAGAWGALCDGAAEMWAFARADRRKPVFAAKVGLALALISFLVFLREPRDIVSHSVWAILTVVVVFEFSIGATLSKGFNRGLGTLTAGGLALAVAELSKNLGALEEVILIISIFTVGFITNLAKLHPTMKPYEYGFRVFLLTFVYVMVSGYNTGKFTDTAVSRFVLIALGAAVSLGINIGIHPIWSGEDLHNLIAKNFAGVAKSLEGCVDGYLKCMEYERIPSKILVYQASDDPLYSGYRAAVEASAQEETLLGFAIWEPPHGPYKTRNYPWKGFTKVGGALRHCSFAVMALHGCILSEIQAPPESRRVFISEIHRVGREGAKVLRELGDNVKTMTKLRSSDILLEVHLAAEELQKKIDEKSYLLVNTERWDTSKRAEGIKDAINGNSAAAKENKNEVTEPTIADQTAAQHYKSFAAASFLSRYDSSATIDGYKTLLSWPARRSFHPNLPLEDEESKTYESASALSLATFASLLIEFVARLQNVVNAFEELSEKANFKDPVEEPVAVSIDNGGLLAKICKSVGLKS</sequence>
<evidence type="ECO:0000256" key="4">
    <source>
        <dbReference type="ARBA" id="ARBA00022692"/>
    </source>
</evidence>
<dbReference type="AlphaFoldDB" id="A0A3B6RGJ8"/>
<dbReference type="GO" id="GO:0015743">
    <property type="term" value="P:malate transport"/>
    <property type="evidence" value="ECO:0007669"/>
    <property type="project" value="InterPro"/>
</dbReference>
<evidence type="ECO:0000256" key="2">
    <source>
        <dbReference type="ARBA" id="ARBA00007079"/>
    </source>
</evidence>
<dbReference type="STRING" id="4565.A0A3B6RGJ8"/>
<evidence type="ECO:0000256" key="1">
    <source>
        <dbReference type="ARBA" id="ARBA00004141"/>
    </source>
</evidence>
<dbReference type="GeneID" id="123150021"/>
<keyword evidence="11" id="KW-1185">Reference proteome</keyword>
<feature type="transmembrane region" description="Helical" evidence="9">
    <location>
        <begin position="196"/>
        <end position="216"/>
    </location>
</feature>
<dbReference type="Gramene" id="TraesCS7A03G0487600.1">
    <property type="protein sequence ID" value="TraesCS7A03G0487600.1.CDS"/>
    <property type="gene ID" value="TraesCS7A03G0487600"/>
</dbReference>
<comment type="subcellular location">
    <subcellularLocation>
        <location evidence="1">Membrane</location>
        <topology evidence="1">Multi-pass membrane protein</topology>
    </subcellularLocation>
</comment>
<dbReference type="PaxDb" id="4565-Traes_7AS_2D3700F9E.1"/>
<feature type="transmembrane region" description="Helical" evidence="9">
    <location>
        <begin position="222"/>
        <end position="243"/>
    </location>
</feature>
<dbReference type="SMR" id="A0A3B6RGJ8"/>
<evidence type="ECO:0000313" key="10">
    <source>
        <dbReference type="EnsemblPlants" id="TraesCS7A02G208700.1"/>
    </source>
</evidence>
<evidence type="ECO:0000256" key="3">
    <source>
        <dbReference type="ARBA" id="ARBA00022448"/>
    </source>
</evidence>
<dbReference type="EnsemblPlants" id="TraesCS7A02G208700.1">
    <property type="protein sequence ID" value="TraesCS7A02G208700.1"/>
    <property type="gene ID" value="TraesCS7A02G208700"/>
</dbReference>
<dbReference type="Gramene" id="TraesNOR7A03G03917900.1">
    <property type="protein sequence ID" value="TraesNOR7A03G03917900.1"/>
    <property type="gene ID" value="TraesNOR7A03G03917900"/>
</dbReference>
<name>A0A3B6RGJ8_WHEAT</name>
<protein>
    <recommendedName>
        <fullName evidence="12">Aluminum-activated malate transporter</fullName>
    </recommendedName>
</protein>
<dbReference type="Gramene" id="TraesCLE_scaffold_036845_01G000200.1">
    <property type="protein sequence ID" value="TraesCLE_scaffold_036845_01G000200.1"/>
    <property type="gene ID" value="TraesCLE_scaffold_036845_01G000200"/>
</dbReference>
<keyword evidence="4 9" id="KW-0812">Transmembrane</keyword>
<evidence type="ECO:0000256" key="5">
    <source>
        <dbReference type="ARBA" id="ARBA00022989"/>
    </source>
</evidence>
<proteinExistence type="inferred from homology"/>
<dbReference type="KEGG" id="taes:123150021"/>
<keyword evidence="7 9" id="KW-0472">Membrane</keyword>
<dbReference type="PANTHER" id="PTHR31086">
    <property type="entry name" value="ALUMINUM-ACTIVATED MALATE TRANSPORTER 10"/>
    <property type="match status" value="1"/>
</dbReference>
<reference evidence="10" key="1">
    <citation type="submission" date="2018-08" db="EMBL/GenBank/DDBJ databases">
        <authorList>
            <person name="Rossello M."/>
        </authorList>
    </citation>
    <scope>NUCLEOTIDE SEQUENCE [LARGE SCALE GENOMIC DNA]</scope>
    <source>
        <strain evidence="10">cv. Chinese Spring</strain>
    </source>
</reference>
<dbReference type="OMA" id="RICKSVG"/>
<dbReference type="GO" id="GO:0009705">
    <property type="term" value="C:plant-type vacuole membrane"/>
    <property type="evidence" value="ECO:0000318"/>
    <property type="project" value="GO_Central"/>
</dbReference>
<dbReference type="RefSeq" id="XP_044425756.1">
    <property type="nucleotide sequence ID" value="XM_044569821.1"/>
</dbReference>
<evidence type="ECO:0000256" key="9">
    <source>
        <dbReference type="SAM" id="Phobius"/>
    </source>
</evidence>